<keyword evidence="3" id="KW-1185">Reference proteome</keyword>
<dbReference type="InterPro" id="IPR027417">
    <property type="entry name" value="P-loop_NTPase"/>
</dbReference>
<evidence type="ECO:0000313" key="3">
    <source>
        <dbReference type="Proteomes" id="UP000260812"/>
    </source>
</evidence>
<dbReference type="SUPFAM" id="SSF52540">
    <property type="entry name" value="P-loop containing nucleoside triphosphate hydrolases"/>
    <property type="match status" value="1"/>
</dbReference>
<reference evidence="2" key="1">
    <citation type="submission" date="2018-08" db="EMBL/GenBank/DDBJ databases">
        <title>A genome reference for cultivated species of the human gut microbiota.</title>
        <authorList>
            <person name="Zou Y."/>
            <person name="Xue W."/>
            <person name="Luo G."/>
        </authorList>
    </citation>
    <scope>NUCLEOTIDE SEQUENCE [LARGE SCALE GENOMIC DNA]</scope>
    <source>
        <strain evidence="2">TF05-5AC</strain>
    </source>
</reference>
<dbReference type="EMBL" id="QVLV01000004">
    <property type="protein sequence ID" value="RGE62546.1"/>
    <property type="molecule type" value="Genomic_DNA"/>
</dbReference>
<dbReference type="CDD" id="cd03228">
    <property type="entry name" value="ABCC_MRP_Like"/>
    <property type="match status" value="1"/>
</dbReference>
<dbReference type="PANTHER" id="PTHR43394:SF1">
    <property type="entry name" value="ATP-BINDING CASSETTE SUB-FAMILY B MEMBER 10, MITOCHONDRIAL"/>
    <property type="match status" value="1"/>
</dbReference>
<keyword evidence="2" id="KW-0067">ATP-binding</keyword>
<proteinExistence type="predicted"/>
<dbReference type="RefSeq" id="WP_117544259.1">
    <property type="nucleotide sequence ID" value="NZ_JBKUNB010000046.1"/>
</dbReference>
<dbReference type="GeneID" id="97986841"/>
<dbReference type="InterPro" id="IPR003439">
    <property type="entry name" value="ABC_transporter-like_ATP-bd"/>
</dbReference>
<dbReference type="Pfam" id="PF00005">
    <property type="entry name" value="ABC_tran"/>
    <property type="match status" value="1"/>
</dbReference>
<dbReference type="GO" id="GO:0005524">
    <property type="term" value="F:ATP binding"/>
    <property type="evidence" value="ECO:0007669"/>
    <property type="project" value="UniProtKB-KW"/>
</dbReference>
<dbReference type="PANTHER" id="PTHR43394">
    <property type="entry name" value="ATP-DEPENDENT PERMEASE MDL1, MITOCHONDRIAL"/>
    <property type="match status" value="1"/>
</dbReference>
<dbReference type="AlphaFoldDB" id="A0A3E3I826"/>
<evidence type="ECO:0000313" key="2">
    <source>
        <dbReference type="EMBL" id="RGE62546.1"/>
    </source>
</evidence>
<keyword evidence="2" id="KW-0547">Nucleotide-binding</keyword>
<organism evidence="2 3">
    <name type="scientific">Eisenbergiella massiliensis</name>
    <dbReference type="NCBI Taxonomy" id="1720294"/>
    <lineage>
        <taxon>Bacteria</taxon>
        <taxon>Bacillati</taxon>
        <taxon>Bacillota</taxon>
        <taxon>Clostridia</taxon>
        <taxon>Lachnospirales</taxon>
        <taxon>Lachnospiraceae</taxon>
        <taxon>Eisenbergiella</taxon>
    </lineage>
</organism>
<accession>A0A3E3I826</accession>
<comment type="caution">
    <text evidence="2">The sequence shown here is derived from an EMBL/GenBank/DDBJ whole genome shotgun (WGS) entry which is preliminary data.</text>
</comment>
<evidence type="ECO:0000259" key="1">
    <source>
        <dbReference type="Pfam" id="PF00005"/>
    </source>
</evidence>
<feature type="domain" description="ABC transporter" evidence="1">
    <location>
        <begin position="4"/>
        <end position="71"/>
    </location>
</feature>
<sequence>MSHLFFRLRTGEKITAVGMNGSGKTMLVKLLCRLYDPFKETILLNGTDIREYIYEEYMQQFSVVFQDFKLLALPLGENVGAALDPISEHEIYSGFRRLIGEKTAVFISHRLSSCRFCDDILVFHEGTLVQRGTHEELVNVKNGKYAELWQAQARYYEDGAMAGEAG</sequence>
<dbReference type="Gene3D" id="3.40.50.300">
    <property type="entry name" value="P-loop containing nucleotide triphosphate hydrolases"/>
    <property type="match status" value="2"/>
</dbReference>
<gene>
    <name evidence="2" type="ORF">DXC51_08105</name>
</gene>
<name>A0A3E3I826_9FIRM</name>
<dbReference type="GO" id="GO:0015421">
    <property type="term" value="F:ABC-type oligopeptide transporter activity"/>
    <property type="evidence" value="ECO:0007669"/>
    <property type="project" value="TreeGrafter"/>
</dbReference>
<dbReference type="Proteomes" id="UP000260812">
    <property type="component" value="Unassembled WGS sequence"/>
</dbReference>
<protein>
    <submittedName>
        <fullName evidence="2">ATP-binding cassette domain-containing protein</fullName>
    </submittedName>
</protein>
<dbReference type="InterPro" id="IPR039421">
    <property type="entry name" value="Type_1_exporter"/>
</dbReference>
<dbReference type="GO" id="GO:0016887">
    <property type="term" value="F:ATP hydrolysis activity"/>
    <property type="evidence" value="ECO:0007669"/>
    <property type="project" value="InterPro"/>
</dbReference>